<keyword evidence="4" id="KW-1185">Reference proteome</keyword>
<accession>A0A8S1EEW5</accession>
<gene>
    <name evidence="3" type="ORF">CLODIP_2_CD01998</name>
</gene>
<feature type="compositionally biased region" description="Basic and acidic residues" evidence="2">
    <location>
        <begin position="40"/>
        <end position="56"/>
    </location>
</feature>
<evidence type="ECO:0000256" key="1">
    <source>
        <dbReference type="ARBA" id="ARBA00023054"/>
    </source>
</evidence>
<sequence>MLTAQLPDLTSKKITQHVRWFEEYEKLREKNKLAIQRWKESKLKEKERRRSSERKGSIGSLDTNAENELRKQEIALWKKKKEQEKEEQEKRLQEKREAEQLQEKLERNKHKKAREKIEIMKQERQRCEESAKAEQKLLEAEIRRERAEEARKMIKSYRKMDEMHIEKLKLLRLTRKDKREPLQLPAPRLSAPRNPDRLLQMTQVWRAKCKIDEMESRGKFPQPTLHVRNIPHLKVPEWRRGMSAT</sequence>
<reference evidence="3 4" key="1">
    <citation type="submission" date="2020-04" db="EMBL/GenBank/DDBJ databases">
        <authorList>
            <person name="Alioto T."/>
            <person name="Alioto T."/>
            <person name="Gomez Garrido J."/>
        </authorList>
    </citation>
    <scope>NUCLEOTIDE SEQUENCE [LARGE SCALE GENOMIC DNA]</scope>
</reference>
<name>A0A8S1EEW5_9INSE</name>
<evidence type="ECO:0000313" key="3">
    <source>
        <dbReference type="EMBL" id="CAB3388935.1"/>
    </source>
</evidence>
<dbReference type="PANTHER" id="PTHR21549:SF0">
    <property type="entry name" value="COILED-COIL DOMAIN-CONTAINING PROTEIN 112"/>
    <property type="match status" value="1"/>
</dbReference>
<evidence type="ECO:0000256" key="2">
    <source>
        <dbReference type="SAM" id="MobiDB-lite"/>
    </source>
</evidence>
<feature type="region of interest" description="Disordered" evidence="2">
    <location>
        <begin position="40"/>
        <end position="66"/>
    </location>
</feature>
<dbReference type="EMBL" id="CADEPI010001016">
    <property type="protein sequence ID" value="CAB3388935.1"/>
    <property type="molecule type" value="Genomic_DNA"/>
</dbReference>
<evidence type="ECO:0008006" key="5">
    <source>
        <dbReference type="Google" id="ProtNLM"/>
    </source>
</evidence>
<dbReference type="InterPro" id="IPR039902">
    <property type="entry name" value="CCDC148/CCDC112"/>
</dbReference>
<organism evidence="3 4">
    <name type="scientific">Cloeon dipterum</name>
    <dbReference type="NCBI Taxonomy" id="197152"/>
    <lineage>
        <taxon>Eukaryota</taxon>
        <taxon>Metazoa</taxon>
        <taxon>Ecdysozoa</taxon>
        <taxon>Arthropoda</taxon>
        <taxon>Hexapoda</taxon>
        <taxon>Insecta</taxon>
        <taxon>Pterygota</taxon>
        <taxon>Palaeoptera</taxon>
        <taxon>Ephemeroptera</taxon>
        <taxon>Pisciforma</taxon>
        <taxon>Baetidae</taxon>
        <taxon>Cloeon</taxon>
    </lineage>
</organism>
<dbReference type="AlphaFoldDB" id="A0A8S1EEW5"/>
<dbReference type="PANTHER" id="PTHR21549">
    <property type="entry name" value="MUTATED IN BLADDER CANCER 1"/>
    <property type="match status" value="1"/>
</dbReference>
<feature type="compositionally biased region" description="Basic and acidic residues" evidence="2">
    <location>
        <begin position="85"/>
        <end position="106"/>
    </location>
</feature>
<dbReference type="Proteomes" id="UP000494165">
    <property type="component" value="Unassembled WGS sequence"/>
</dbReference>
<keyword evidence="1" id="KW-0175">Coiled coil</keyword>
<evidence type="ECO:0000313" key="4">
    <source>
        <dbReference type="Proteomes" id="UP000494165"/>
    </source>
</evidence>
<feature type="region of interest" description="Disordered" evidence="2">
    <location>
        <begin position="85"/>
        <end position="112"/>
    </location>
</feature>
<dbReference type="OrthoDB" id="2152435at2759"/>
<protein>
    <recommendedName>
        <fullName evidence="5">Coiled-coil domain-containing protein 112</fullName>
    </recommendedName>
</protein>
<proteinExistence type="predicted"/>
<comment type="caution">
    <text evidence="3">The sequence shown here is derived from an EMBL/GenBank/DDBJ whole genome shotgun (WGS) entry which is preliminary data.</text>
</comment>